<proteinExistence type="predicted"/>
<comment type="caution">
    <text evidence="2">The sequence shown here is derived from an EMBL/GenBank/DDBJ whole genome shotgun (WGS) entry which is preliminary data.</text>
</comment>
<accession>A0A7W7WAC9</accession>
<dbReference type="EMBL" id="JACHJU010000001">
    <property type="protein sequence ID" value="MBB4939015.1"/>
    <property type="molecule type" value="Genomic_DNA"/>
</dbReference>
<gene>
    <name evidence="2" type="ORF">FHR32_003320</name>
</gene>
<evidence type="ECO:0000256" key="1">
    <source>
        <dbReference type="SAM" id="MobiDB-lite"/>
    </source>
</evidence>
<evidence type="ECO:0000313" key="2">
    <source>
        <dbReference type="EMBL" id="MBB4939015.1"/>
    </source>
</evidence>
<name>A0A7W7WAC9_9ACTN</name>
<dbReference type="RefSeq" id="WP_184755098.1">
    <property type="nucleotide sequence ID" value="NZ_BAABEK010000013.1"/>
</dbReference>
<reference evidence="2 3" key="1">
    <citation type="submission" date="2020-08" db="EMBL/GenBank/DDBJ databases">
        <title>Sequencing the genomes of 1000 actinobacteria strains.</title>
        <authorList>
            <person name="Klenk H.-P."/>
        </authorList>
    </citation>
    <scope>NUCLEOTIDE SEQUENCE [LARGE SCALE GENOMIC DNA]</scope>
    <source>
        <strain evidence="2 3">DSM 43023</strain>
    </source>
</reference>
<sequence>MQVGDTEELADFPSVPGGDSTVDLFESGTLRALLATASSIGPRAAKGTIYTSKIPGRPFGGRPGRGEKVAWALWFDAKGRVTRLTTTTSQRTNDNYELGLSSDLRFTGWGAQVTIEPPPEDLVIEAEDLPEPDDLFEEPPVAIEAPSKGD</sequence>
<dbReference type="Proteomes" id="UP000534286">
    <property type="component" value="Unassembled WGS sequence"/>
</dbReference>
<dbReference type="AlphaFoldDB" id="A0A7W7WAC9"/>
<organism evidence="2 3">
    <name type="scientific">Streptosporangium album</name>
    <dbReference type="NCBI Taxonomy" id="47479"/>
    <lineage>
        <taxon>Bacteria</taxon>
        <taxon>Bacillati</taxon>
        <taxon>Actinomycetota</taxon>
        <taxon>Actinomycetes</taxon>
        <taxon>Streptosporangiales</taxon>
        <taxon>Streptosporangiaceae</taxon>
        <taxon>Streptosporangium</taxon>
    </lineage>
</organism>
<protein>
    <submittedName>
        <fullName evidence="2">Uncharacterized protein</fullName>
    </submittedName>
</protein>
<evidence type="ECO:0000313" key="3">
    <source>
        <dbReference type="Proteomes" id="UP000534286"/>
    </source>
</evidence>
<feature type="region of interest" description="Disordered" evidence="1">
    <location>
        <begin position="130"/>
        <end position="150"/>
    </location>
</feature>
<keyword evidence="3" id="KW-1185">Reference proteome</keyword>